<dbReference type="InterPro" id="IPR009011">
    <property type="entry name" value="Man6P_isomerase_rcpt-bd_dom_sf"/>
</dbReference>
<accession>A0A814WTH9</accession>
<keyword evidence="4" id="KW-0732">Signal</keyword>
<dbReference type="GO" id="GO:0005802">
    <property type="term" value="C:trans-Golgi network"/>
    <property type="evidence" value="ECO:0007669"/>
    <property type="project" value="TreeGrafter"/>
</dbReference>
<proteinExistence type="predicted"/>
<evidence type="ECO:0000313" key="13">
    <source>
        <dbReference type="Proteomes" id="UP000663829"/>
    </source>
</evidence>
<evidence type="ECO:0000256" key="4">
    <source>
        <dbReference type="ARBA" id="ARBA00022729"/>
    </source>
</evidence>
<dbReference type="PANTHER" id="PTHR15071">
    <property type="entry name" value="MANNOSE-6-PHOSPHATE RECEPTOR FAMILY MEMBER"/>
    <property type="match status" value="1"/>
</dbReference>
<dbReference type="EMBL" id="CAJNOQ010008783">
    <property type="protein sequence ID" value="CAF1206572.1"/>
    <property type="molecule type" value="Genomic_DNA"/>
</dbReference>
<dbReference type="InterPro" id="IPR028927">
    <property type="entry name" value="Man-6-P_rcpt"/>
</dbReference>
<organism evidence="11 13">
    <name type="scientific">Didymodactylos carnosus</name>
    <dbReference type="NCBI Taxonomy" id="1234261"/>
    <lineage>
        <taxon>Eukaryota</taxon>
        <taxon>Metazoa</taxon>
        <taxon>Spiralia</taxon>
        <taxon>Gnathifera</taxon>
        <taxon>Rotifera</taxon>
        <taxon>Eurotatoria</taxon>
        <taxon>Bdelloidea</taxon>
        <taxon>Philodinida</taxon>
        <taxon>Philodinidae</taxon>
        <taxon>Didymodactylos</taxon>
    </lineage>
</organism>
<dbReference type="OrthoDB" id="29460at2759"/>
<comment type="caution">
    <text evidence="11">The sequence shown here is derived from an EMBL/GenBank/DDBJ whole genome shotgun (WGS) entry which is preliminary data.</text>
</comment>
<keyword evidence="2" id="KW-0813">Transport</keyword>
<dbReference type="Gene3D" id="2.70.130.10">
    <property type="entry name" value="Mannose-6-phosphate receptor binding domain"/>
    <property type="match status" value="1"/>
</dbReference>
<evidence type="ECO:0000256" key="7">
    <source>
        <dbReference type="ARBA" id="ARBA00023157"/>
    </source>
</evidence>
<evidence type="ECO:0000256" key="3">
    <source>
        <dbReference type="ARBA" id="ARBA00022692"/>
    </source>
</evidence>
<dbReference type="InterPro" id="IPR044865">
    <property type="entry name" value="MRH_dom"/>
</dbReference>
<evidence type="ECO:0000256" key="9">
    <source>
        <dbReference type="SAM" id="Phobius"/>
    </source>
</evidence>
<comment type="subcellular location">
    <subcellularLocation>
        <location evidence="1">Endomembrane system</location>
    </subcellularLocation>
</comment>
<dbReference type="Proteomes" id="UP000681722">
    <property type="component" value="Unassembled WGS sequence"/>
</dbReference>
<gene>
    <name evidence="11" type="ORF">GPM918_LOCUS23995</name>
    <name evidence="12" type="ORF">SRO942_LOCUS23994</name>
</gene>
<keyword evidence="8" id="KW-0325">Glycoprotein</keyword>
<dbReference type="Proteomes" id="UP000663829">
    <property type="component" value="Unassembled WGS sequence"/>
</dbReference>
<dbReference type="GO" id="GO:0006622">
    <property type="term" value="P:protein targeting to lysosome"/>
    <property type="evidence" value="ECO:0007669"/>
    <property type="project" value="TreeGrafter"/>
</dbReference>
<feature type="domain" description="MRH" evidence="10">
    <location>
        <begin position="11"/>
        <end position="158"/>
    </location>
</feature>
<protein>
    <recommendedName>
        <fullName evidence="10">MRH domain-containing protein</fullName>
    </recommendedName>
</protein>
<name>A0A814WTH9_9BILA</name>
<dbReference type="PROSITE" id="PS51914">
    <property type="entry name" value="MRH"/>
    <property type="match status" value="1"/>
</dbReference>
<dbReference type="Pfam" id="PF02157">
    <property type="entry name" value="Man-6-P_recep"/>
    <property type="match status" value="1"/>
</dbReference>
<feature type="transmembrane region" description="Helical" evidence="9">
    <location>
        <begin position="166"/>
        <end position="188"/>
    </location>
</feature>
<sequence>MKALGYLSSISDCELSTTDTNERNILNNKLAKWISVYKKTISASTVTSIFDIGICVKPNSTLAPDAAIVLKDKKNITGASLVIGKLKDVDLVATDTWLMLTYRNDQNDIGICNNQTSATLIFVCGQNSSAATPLLNYTMSTPRCSYVFQVEVPELCPKQAKKKMSAGAIFVIILLIVSSVYLIGGLLYMKFIRGARGLELIPHRDMWMKLGHLAADGCDFCCRCNTSTPKAGYFFDDHGSDLRGDDDILAP</sequence>
<keyword evidence="6 9" id="KW-0472">Membrane</keyword>
<keyword evidence="3 9" id="KW-0812">Transmembrane</keyword>
<dbReference type="SUPFAM" id="SSF50911">
    <property type="entry name" value="Mannose 6-phosphate receptor domain"/>
    <property type="match status" value="1"/>
</dbReference>
<evidence type="ECO:0000256" key="6">
    <source>
        <dbReference type="ARBA" id="ARBA00023136"/>
    </source>
</evidence>
<keyword evidence="13" id="KW-1185">Reference proteome</keyword>
<dbReference type="EMBL" id="CAJOBC010008784">
    <property type="protein sequence ID" value="CAF3970855.1"/>
    <property type="molecule type" value="Genomic_DNA"/>
</dbReference>
<evidence type="ECO:0000256" key="5">
    <source>
        <dbReference type="ARBA" id="ARBA00022989"/>
    </source>
</evidence>
<keyword evidence="7" id="KW-1015">Disulfide bond</keyword>
<dbReference type="AlphaFoldDB" id="A0A814WTH9"/>
<evidence type="ECO:0000313" key="12">
    <source>
        <dbReference type="EMBL" id="CAF3970855.1"/>
    </source>
</evidence>
<evidence type="ECO:0000256" key="2">
    <source>
        <dbReference type="ARBA" id="ARBA00022448"/>
    </source>
</evidence>
<evidence type="ECO:0000256" key="8">
    <source>
        <dbReference type="ARBA" id="ARBA00023180"/>
    </source>
</evidence>
<keyword evidence="5 9" id="KW-1133">Transmembrane helix</keyword>
<evidence type="ECO:0000259" key="10">
    <source>
        <dbReference type="PROSITE" id="PS51914"/>
    </source>
</evidence>
<evidence type="ECO:0000256" key="1">
    <source>
        <dbReference type="ARBA" id="ARBA00004308"/>
    </source>
</evidence>
<evidence type="ECO:0000313" key="11">
    <source>
        <dbReference type="EMBL" id="CAF1206572.1"/>
    </source>
</evidence>
<reference evidence="11" key="1">
    <citation type="submission" date="2021-02" db="EMBL/GenBank/DDBJ databases">
        <authorList>
            <person name="Nowell W R."/>
        </authorList>
    </citation>
    <scope>NUCLEOTIDE SEQUENCE</scope>
</reference>
<dbReference type="PANTHER" id="PTHR15071:SF29">
    <property type="entry name" value="CATION-DEPENDENT MANNOSE-6-PHOSPHATE RECEPTOR"/>
    <property type="match status" value="1"/>
</dbReference>